<keyword evidence="3" id="KW-1185">Reference proteome</keyword>
<evidence type="ECO:0000256" key="1">
    <source>
        <dbReference type="SAM" id="MobiDB-lite"/>
    </source>
</evidence>
<dbReference type="EMBL" id="BFEA01001048">
    <property type="protein sequence ID" value="GBG92385.1"/>
    <property type="molecule type" value="Genomic_DNA"/>
</dbReference>
<sequence length="482" mass="50827">MGVLGIRRGGGGSMGGETDEDELRVRRDPSEGEGEVINGRGWATVLRQSVLFRWRSRSLLLAVLIVALCCGLDGRLGVGSGVRLMTLAEGRPLVSRSLSGGTVLGERFLQATLPRATCVTILNSSIITSCSPVVEHLPPSVLFAGLPDDAACQFAIRNLVLRPDGSEVYYVATDACNKGTNPFAPDIVSVQSILKASLGSSSMGSVALPTQQSEAGEEFLVSYMWPTSSPSGAPPRVPTVANATQGQAMAHAYTAALSDDGRSLIVGASPDPVTETSWIVSLDVETGVRSSIPISAATIYGLAFNPNHTELYIADTEEPPRLLLAHVNGSSPLPPSFNASLFLTLHPGNFSTPKFGPYSMAANGTCMYLMDVRLGQVWALDTASRQLTLIVGKEAPIAAQFEDTLGELVTTSDGRSVFFTSLGGTLHLLTLDSACGTPLSYQIVARMVDNYLVGLAISPDVEYLYVGTGDGHILRLGLGELP</sequence>
<proteinExistence type="predicted"/>
<dbReference type="Proteomes" id="UP000265515">
    <property type="component" value="Unassembled WGS sequence"/>
</dbReference>
<evidence type="ECO:0000313" key="3">
    <source>
        <dbReference type="Proteomes" id="UP000265515"/>
    </source>
</evidence>
<evidence type="ECO:0000313" key="2">
    <source>
        <dbReference type="EMBL" id="GBG92385.1"/>
    </source>
</evidence>
<dbReference type="Gramene" id="GBG92385">
    <property type="protein sequence ID" value="GBG92385"/>
    <property type="gene ID" value="CBR_g55292"/>
</dbReference>
<name>A0A388MD14_CHABU</name>
<dbReference type="AlphaFoldDB" id="A0A388MD14"/>
<reference evidence="2 3" key="1">
    <citation type="journal article" date="2018" name="Cell">
        <title>The Chara Genome: Secondary Complexity and Implications for Plant Terrestrialization.</title>
        <authorList>
            <person name="Nishiyama T."/>
            <person name="Sakayama H."/>
            <person name="Vries J.D."/>
            <person name="Buschmann H."/>
            <person name="Saint-Marcoux D."/>
            <person name="Ullrich K.K."/>
            <person name="Haas F.B."/>
            <person name="Vanderstraeten L."/>
            <person name="Becker D."/>
            <person name="Lang D."/>
            <person name="Vosolsobe S."/>
            <person name="Rombauts S."/>
            <person name="Wilhelmsson P.K.I."/>
            <person name="Janitza P."/>
            <person name="Kern R."/>
            <person name="Heyl A."/>
            <person name="Rumpler F."/>
            <person name="Villalobos L.I.A.C."/>
            <person name="Clay J.M."/>
            <person name="Skokan R."/>
            <person name="Toyoda A."/>
            <person name="Suzuki Y."/>
            <person name="Kagoshima H."/>
            <person name="Schijlen E."/>
            <person name="Tajeshwar N."/>
            <person name="Catarino B."/>
            <person name="Hetherington A.J."/>
            <person name="Saltykova A."/>
            <person name="Bonnot C."/>
            <person name="Breuninger H."/>
            <person name="Symeonidi A."/>
            <person name="Radhakrishnan G.V."/>
            <person name="Van Nieuwerburgh F."/>
            <person name="Deforce D."/>
            <person name="Chang C."/>
            <person name="Karol K.G."/>
            <person name="Hedrich R."/>
            <person name="Ulvskov P."/>
            <person name="Glockner G."/>
            <person name="Delwiche C.F."/>
            <person name="Petrasek J."/>
            <person name="Van de Peer Y."/>
            <person name="Friml J."/>
            <person name="Beilby M."/>
            <person name="Dolan L."/>
            <person name="Kohara Y."/>
            <person name="Sugano S."/>
            <person name="Fujiyama A."/>
            <person name="Delaux P.-M."/>
            <person name="Quint M."/>
            <person name="TheiBen G."/>
            <person name="Hagemann M."/>
            <person name="Harholt J."/>
            <person name="Dunand C."/>
            <person name="Zachgo S."/>
            <person name="Langdale J."/>
            <person name="Maumus F."/>
            <person name="Straeten D.V.D."/>
            <person name="Gould S.B."/>
            <person name="Rensing S.A."/>
        </authorList>
    </citation>
    <scope>NUCLEOTIDE SEQUENCE [LARGE SCALE GENOMIC DNA]</scope>
    <source>
        <strain evidence="2 3">S276</strain>
    </source>
</reference>
<comment type="caution">
    <text evidence="2">The sequence shown here is derived from an EMBL/GenBank/DDBJ whole genome shotgun (WGS) entry which is preliminary data.</text>
</comment>
<gene>
    <name evidence="2" type="ORF">CBR_g55292</name>
</gene>
<protein>
    <submittedName>
        <fullName evidence="2">Uncharacterized protein</fullName>
    </submittedName>
</protein>
<accession>A0A388MD14</accession>
<organism evidence="2 3">
    <name type="scientific">Chara braunii</name>
    <name type="common">Braun's stonewort</name>
    <dbReference type="NCBI Taxonomy" id="69332"/>
    <lineage>
        <taxon>Eukaryota</taxon>
        <taxon>Viridiplantae</taxon>
        <taxon>Streptophyta</taxon>
        <taxon>Charophyceae</taxon>
        <taxon>Charales</taxon>
        <taxon>Characeae</taxon>
        <taxon>Chara</taxon>
    </lineage>
</organism>
<dbReference type="SUPFAM" id="SSF75011">
    <property type="entry name" value="3-carboxy-cis,cis-mucoante lactonizing enzyme"/>
    <property type="match status" value="1"/>
</dbReference>
<feature type="region of interest" description="Disordered" evidence="1">
    <location>
        <begin position="1"/>
        <end position="32"/>
    </location>
</feature>